<gene>
    <name evidence="1" type="ORF">LCGC14_1577490</name>
</gene>
<protein>
    <submittedName>
        <fullName evidence="1">Uncharacterized protein</fullName>
    </submittedName>
</protein>
<dbReference type="EMBL" id="LAZR01012375">
    <property type="protein sequence ID" value="KKM27163.1"/>
    <property type="molecule type" value="Genomic_DNA"/>
</dbReference>
<dbReference type="AlphaFoldDB" id="A0A0F9KYS0"/>
<organism evidence="1">
    <name type="scientific">marine sediment metagenome</name>
    <dbReference type="NCBI Taxonomy" id="412755"/>
    <lineage>
        <taxon>unclassified sequences</taxon>
        <taxon>metagenomes</taxon>
        <taxon>ecological metagenomes</taxon>
    </lineage>
</organism>
<reference evidence="1" key="1">
    <citation type="journal article" date="2015" name="Nature">
        <title>Complex archaea that bridge the gap between prokaryotes and eukaryotes.</title>
        <authorList>
            <person name="Spang A."/>
            <person name="Saw J.H."/>
            <person name="Jorgensen S.L."/>
            <person name="Zaremba-Niedzwiedzka K."/>
            <person name="Martijn J."/>
            <person name="Lind A.E."/>
            <person name="van Eijk R."/>
            <person name="Schleper C."/>
            <person name="Guy L."/>
            <person name="Ettema T.J."/>
        </authorList>
    </citation>
    <scope>NUCLEOTIDE SEQUENCE</scope>
</reference>
<dbReference type="SUPFAM" id="SSF52540">
    <property type="entry name" value="P-loop containing nucleoside triphosphate hydrolases"/>
    <property type="match status" value="1"/>
</dbReference>
<comment type="caution">
    <text evidence="1">The sequence shown here is derived from an EMBL/GenBank/DDBJ whole genome shotgun (WGS) entry which is preliminary data.</text>
</comment>
<name>A0A0F9KYS0_9ZZZZ</name>
<dbReference type="InterPro" id="IPR027417">
    <property type="entry name" value="P-loop_NTPase"/>
</dbReference>
<sequence length="302" mass="35040">MAIIQLGYVPSTKKWIELKDIHPAKKKEYVPKHYNGYLVIPIDRFLWNKIKNVIALRKKGYDAIIIIDGRRRTGKSTMAQTISYLLYPKLSIKNFVKGLEDAPTVLEETKDEGVIIFDEGSLTAASKDVMKKKNRQLLKIIDVIGQKRLTLIFCLPEFFELARPIAITHSLFLIHIYTERDLTRGRYCYFGTKKKRVLYERGKKNYGSYLSPKADAIGQFYDFKTLFEKEYQKLKRESLAEAFGKKDIKVSQEIRKEFVLQCLKNLPKLNKKVQNTQLATIFDLSASSIGSYLHQIQEKSKK</sequence>
<proteinExistence type="predicted"/>
<accession>A0A0F9KYS0</accession>
<evidence type="ECO:0000313" key="1">
    <source>
        <dbReference type="EMBL" id="KKM27163.1"/>
    </source>
</evidence>